<dbReference type="AlphaFoldDB" id="A0A381RQE0"/>
<evidence type="ECO:0008006" key="2">
    <source>
        <dbReference type="Google" id="ProtNLM"/>
    </source>
</evidence>
<accession>A0A381RQE0</accession>
<proteinExistence type="predicted"/>
<dbReference type="InterPro" id="IPR036291">
    <property type="entry name" value="NAD(P)-bd_dom_sf"/>
</dbReference>
<dbReference type="Gene3D" id="3.40.50.720">
    <property type="entry name" value="NAD(P)-binding Rossmann-like Domain"/>
    <property type="match status" value="1"/>
</dbReference>
<evidence type="ECO:0000313" key="1">
    <source>
        <dbReference type="EMBL" id="SUZ94126.1"/>
    </source>
</evidence>
<dbReference type="CDD" id="cd18127">
    <property type="entry name" value="GAPDH_II_C"/>
    <property type="match status" value="1"/>
</dbReference>
<reference evidence="1" key="1">
    <citation type="submission" date="2018-05" db="EMBL/GenBank/DDBJ databases">
        <authorList>
            <person name="Lanie J.A."/>
            <person name="Ng W.-L."/>
            <person name="Kazmierczak K.M."/>
            <person name="Andrzejewski T.M."/>
            <person name="Davidsen T.M."/>
            <person name="Wayne K.J."/>
            <person name="Tettelin H."/>
            <person name="Glass J.I."/>
            <person name="Rusch D."/>
            <person name="Podicherti R."/>
            <person name="Tsui H.-C.T."/>
            <person name="Winkler M.E."/>
        </authorList>
    </citation>
    <scope>NUCLEOTIDE SEQUENCE</scope>
</reference>
<dbReference type="SUPFAM" id="SSF51735">
    <property type="entry name" value="NAD(P)-binding Rossmann-fold domains"/>
    <property type="match status" value="1"/>
</dbReference>
<name>A0A381RQE0_9ZZZZ</name>
<protein>
    <recommendedName>
        <fullName evidence="2">Glyceraldehyde 3-phosphate dehydrogenase NAD(P) binding domain-containing protein</fullName>
    </recommendedName>
</protein>
<organism evidence="1">
    <name type="scientific">marine metagenome</name>
    <dbReference type="NCBI Taxonomy" id="408172"/>
    <lineage>
        <taxon>unclassified sequences</taxon>
        <taxon>metagenomes</taxon>
        <taxon>ecological metagenomes</taxon>
    </lineage>
</organism>
<dbReference type="Gene3D" id="3.30.360.10">
    <property type="entry name" value="Dihydrodipicolinate Reductase, domain 2"/>
    <property type="match status" value="1"/>
</dbReference>
<gene>
    <name evidence="1" type="ORF">METZ01_LOCUS46980</name>
</gene>
<dbReference type="CDD" id="cd02278">
    <property type="entry name" value="GAPDH_II_N"/>
    <property type="match status" value="1"/>
</dbReference>
<dbReference type="SUPFAM" id="SSF55347">
    <property type="entry name" value="Glyceraldehyde-3-phosphate dehydrogenase-like, C-terminal domain"/>
    <property type="match status" value="1"/>
</dbReference>
<dbReference type="EMBL" id="UINC01002206">
    <property type="protein sequence ID" value="SUZ94126.1"/>
    <property type="molecule type" value="Genomic_DNA"/>
</dbReference>
<sequence>MDRKIIHVVGTGTIGEPLIGLLCDFQDQLGIDEITFHKNSALNSDHSKVVGLIKRGGRLCVDSNKVDDFKALDLDPDFETEEAIKRATVVIDCTPRGIGHKNKEKYYHKFMKVGKGFLAQGSESGFGKKYARRINDATLNSDDQFIQIVSCNTHNLCCITQTLALDGDHDNLEEGRFVCIRRANDISQPGSFIPSPQVGSHESPKYGTHHAEDAAGLFHTMDIDLNLFSSAVKVNSQYMHVLWFTLRVKEPTTLTAVLEKLYANPYVAMTEKDMTSTVFSFGRDQGHYGRILNQTVVVEQTLNVRNDHEITGFCFTPQDGNSILSSVAAAEWFLYPHSYEDKIQCFSKFFFDHI</sequence>